<keyword evidence="3 7" id="KW-0547">Nucleotide-binding</keyword>
<dbReference type="InterPro" id="IPR027417">
    <property type="entry name" value="P-loop_NTPase"/>
</dbReference>
<gene>
    <name evidence="7 10" type="primary">smc</name>
    <name evidence="10" type="ORF">GH723_06825</name>
</gene>
<evidence type="ECO:0000256" key="4">
    <source>
        <dbReference type="ARBA" id="ARBA00022840"/>
    </source>
</evidence>
<dbReference type="Pfam" id="PF06470">
    <property type="entry name" value="SMC_hinge"/>
    <property type="match status" value="1"/>
</dbReference>
<feature type="coiled-coil region" evidence="7">
    <location>
        <begin position="652"/>
        <end position="896"/>
    </location>
</feature>
<evidence type="ECO:0000256" key="1">
    <source>
        <dbReference type="ARBA" id="ARBA00004496"/>
    </source>
</evidence>
<dbReference type="SUPFAM" id="SSF75553">
    <property type="entry name" value="Smc hinge domain"/>
    <property type="match status" value="1"/>
</dbReference>
<sequence length="1156" mass="125249">MFLKTLTLKGFKSFADTTNLDLEPGITVVVGPNGSGKSNVVDAIAWVLGAQAPSAVRSQKMDDVIFAGTTKRSALGRAEVSLTIDNSAGLLPIDFTEVTITRILFRTGESEYAINGVPCRLLDIQDLLSDSGVGRQQHVIVSQGQIDAVLNARAEERRFIIEEAAGVLKYRRRKEKAERRLSATEGNLLRIQDLLREVRRQLRPLERQADAARRHGDVVAELSALRIFLAGRELATLRAKLDADARSKEELSRAERDHRDRLAQLDTEVMAAESRLTAVGGDDLGDDLVAFESLRERARGLAAVLAERARGIERERSSQVDQAIVANLEAESARLDEELASVGQDAEALAPLMASLAEDEEALDADRARFDADWGEGVAPPSGRAAEVRGELGALVSSLERGETELARVDERLAGLDAAAARLEAEAERLRGELAAAEAAEEPLVGRLDGAERRRAIAEGAVESARDALSAAEGDRSRWQARAEALGMALDAARARAGAERLSGVDGVVGTLLDVVEVDAGWEAAFEAAAGDAITAVVVDGVDAGRRALDALVSGDTQGAVLALGARHAAAPAAPPIGEPVRRHVRSANRDVEALLDQLIGAAVAVDGGWSAAVDAALGHPGAVVVTRDGSRFGASGWRIGVAGTGATGAALEEANERVAAASELAEAAAGALAAAEADLATARAEQDAIAKELDANDGLLSAAGDALQRVETERRDATTQGEELRSRRDEQLARLERDRARRRELEATLPMLEDEEAERIEQGKALAAARTRLEQRTATLTSRRRELEVRAAGVDQRRTVLTQRRAEIDQRLERHAEERQQANERRVEVERRARATHRLAGVVSEHLAVIEERLADLHERRRAQSETARAEAAALDALRKERSEVERALGEVRERLARIELGDAETRVRIETAVEALRRDLDVDPDTAIAAEMPDLPEGATPAARVRELERELRLMGPINPLALEEFEALQERHTFLQAQLDDVKSTRRDLAKIIRAIDGEIVEVFAAAFADVSENFARLFETLFPGGRGRLRLTDPDDMLTTGIEVEARPSGKNVRKLSLLSGGERSLTALAYLFAVFRSRPSPFYVMDEVEAALDDVNLHRFLDLIHEFREEAQLLIVSHQKRTMEAADCLYGVTMQPGGSSRVVSEKVSSSH</sequence>
<dbReference type="GO" id="GO:0006260">
    <property type="term" value="P:DNA replication"/>
    <property type="evidence" value="ECO:0007669"/>
    <property type="project" value="UniProtKB-UniRule"/>
</dbReference>
<comment type="domain">
    <text evidence="7">Contains large globular domains required for ATP hydrolysis at each terminus and a third globular domain forming a flexible hinge near the middle of the molecule. These domains are separated by coiled-coil structures.</text>
</comment>
<keyword evidence="6 7" id="KW-0238">DNA-binding</keyword>
<evidence type="ECO:0000313" key="10">
    <source>
        <dbReference type="EMBL" id="QGG94844.1"/>
    </source>
</evidence>
<dbReference type="GO" id="GO:0007062">
    <property type="term" value="P:sister chromatid cohesion"/>
    <property type="evidence" value="ECO:0007669"/>
    <property type="project" value="InterPro"/>
</dbReference>
<dbReference type="Proteomes" id="UP000334019">
    <property type="component" value="Chromosome"/>
</dbReference>
<evidence type="ECO:0000259" key="8">
    <source>
        <dbReference type="Pfam" id="PF02463"/>
    </source>
</evidence>
<dbReference type="Pfam" id="PF02463">
    <property type="entry name" value="SMC_N"/>
    <property type="match status" value="1"/>
</dbReference>
<dbReference type="GO" id="GO:0005524">
    <property type="term" value="F:ATP binding"/>
    <property type="evidence" value="ECO:0007669"/>
    <property type="project" value="UniProtKB-UniRule"/>
</dbReference>
<dbReference type="EMBL" id="CP045851">
    <property type="protein sequence ID" value="QGG94844.1"/>
    <property type="molecule type" value="Genomic_DNA"/>
</dbReference>
<dbReference type="AlphaFoldDB" id="A0A5Q2RGT4"/>
<protein>
    <recommendedName>
        <fullName evidence="7">Chromosome partition protein Smc</fullName>
    </recommendedName>
</protein>
<dbReference type="InterPro" id="IPR036277">
    <property type="entry name" value="SMC_hinge_sf"/>
</dbReference>
<evidence type="ECO:0000256" key="7">
    <source>
        <dbReference type="HAMAP-Rule" id="MF_01894"/>
    </source>
</evidence>
<dbReference type="KEGG" id="atq:GH723_06825"/>
<dbReference type="GO" id="GO:0007059">
    <property type="term" value="P:chromosome segregation"/>
    <property type="evidence" value="ECO:0007669"/>
    <property type="project" value="UniProtKB-UniRule"/>
</dbReference>
<evidence type="ECO:0000256" key="5">
    <source>
        <dbReference type="ARBA" id="ARBA00023054"/>
    </source>
</evidence>
<dbReference type="InterPro" id="IPR010935">
    <property type="entry name" value="SMC_hinge"/>
</dbReference>
<keyword evidence="11" id="KW-1185">Reference proteome</keyword>
<comment type="function">
    <text evidence="7">Required for chromosome condensation and partitioning.</text>
</comment>
<dbReference type="PIRSF" id="PIRSF005719">
    <property type="entry name" value="SMC"/>
    <property type="match status" value="1"/>
</dbReference>
<reference evidence="10 11" key="1">
    <citation type="submission" date="2019-11" db="EMBL/GenBank/DDBJ databases">
        <authorList>
            <person name="He Y."/>
        </authorList>
    </citation>
    <scope>NUCLEOTIDE SEQUENCE [LARGE SCALE GENOMIC DNA]</scope>
    <source>
        <strain evidence="10 11">SCSIO 58843</strain>
    </source>
</reference>
<evidence type="ECO:0000256" key="6">
    <source>
        <dbReference type="ARBA" id="ARBA00023125"/>
    </source>
</evidence>
<keyword evidence="4 7" id="KW-0067">ATP-binding</keyword>
<dbReference type="PANTHER" id="PTHR43977">
    <property type="entry name" value="STRUCTURAL MAINTENANCE OF CHROMOSOMES PROTEIN 3"/>
    <property type="match status" value="1"/>
</dbReference>
<dbReference type="GO" id="GO:0003677">
    <property type="term" value="F:DNA binding"/>
    <property type="evidence" value="ECO:0007669"/>
    <property type="project" value="UniProtKB-UniRule"/>
</dbReference>
<comment type="similarity">
    <text evidence="7">Belongs to the SMC family.</text>
</comment>
<evidence type="ECO:0000256" key="3">
    <source>
        <dbReference type="ARBA" id="ARBA00022741"/>
    </source>
</evidence>
<proteinExistence type="inferred from homology"/>
<dbReference type="Gene3D" id="3.40.50.300">
    <property type="entry name" value="P-loop containing nucleotide triphosphate hydrolases"/>
    <property type="match status" value="2"/>
</dbReference>
<dbReference type="GO" id="GO:0005694">
    <property type="term" value="C:chromosome"/>
    <property type="evidence" value="ECO:0007669"/>
    <property type="project" value="InterPro"/>
</dbReference>
<dbReference type="SUPFAM" id="SSF52540">
    <property type="entry name" value="P-loop containing nucleoside triphosphate hydrolases"/>
    <property type="match status" value="2"/>
</dbReference>
<dbReference type="GO" id="GO:0030261">
    <property type="term" value="P:chromosome condensation"/>
    <property type="evidence" value="ECO:0007669"/>
    <property type="project" value="InterPro"/>
</dbReference>
<feature type="domain" description="RecF/RecN/SMC N-terminal" evidence="8">
    <location>
        <begin position="2"/>
        <end position="1143"/>
    </location>
</feature>
<comment type="subunit">
    <text evidence="7">Homodimer.</text>
</comment>
<keyword evidence="2 7" id="KW-0963">Cytoplasm</keyword>
<dbReference type="GO" id="GO:0005737">
    <property type="term" value="C:cytoplasm"/>
    <property type="evidence" value="ECO:0007669"/>
    <property type="project" value="UniProtKB-SubCell"/>
</dbReference>
<organism evidence="10 11">
    <name type="scientific">Actinomarinicola tropica</name>
    <dbReference type="NCBI Taxonomy" id="2789776"/>
    <lineage>
        <taxon>Bacteria</taxon>
        <taxon>Bacillati</taxon>
        <taxon>Actinomycetota</taxon>
        <taxon>Acidimicrobiia</taxon>
        <taxon>Acidimicrobiales</taxon>
        <taxon>Iamiaceae</taxon>
        <taxon>Actinomarinicola</taxon>
    </lineage>
</organism>
<feature type="coiled-coil region" evidence="7">
    <location>
        <begin position="167"/>
        <end position="215"/>
    </location>
</feature>
<evidence type="ECO:0000259" key="9">
    <source>
        <dbReference type="Pfam" id="PF06470"/>
    </source>
</evidence>
<dbReference type="InterPro" id="IPR024704">
    <property type="entry name" value="SMC"/>
</dbReference>
<dbReference type="HAMAP" id="MF_01894">
    <property type="entry name" value="Smc_prok"/>
    <property type="match status" value="1"/>
</dbReference>
<feature type="binding site" evidence="7">
    <location>
        <begin position="32"/>
        <end position="39"/>
    </location>
    <ligand>
        <name>ATP</name>
        <dbReference type="ChEBI" id="CHEBI:30616"/>
    </ligand>
</feature>
<evidence type="ECO:0000256" key="2">
    <source>
        <dbReference type="ARBA" id="ARBA00022490"/>
    </source>
</evidence>
<accession>A0A5Q2RGT4</accession>
<dbReference type="GO" id="GO:0016887">
    <property type="term" value="F:ATP hydrolysis activity"/>
    <property type="evidence" value="ECO:0007669"/>
    <property type="project" value="InterPro"/>
</dbReference>
<keyword evidence="5 7" id="KW-0175">Coiled coil</keyword>
<feature type="coiled-coil region" evidence="7">
    <location>
        <begin position="406"/>
        <end position="468"/>
    </location>
</feature>
<dbReference type="NCBIfam" id="TIGR02168">
    <property type="entry name" value="SMC_prok_B"/>
    <property type="match status" value="1"/>
</dbReference>
<feature type="domain" description="SMC hinge" evidence="9">
    <location>
        <begin position="506"/>
        <end position="607"/>
    </location>
</feature>
<comment type="subcellular location">
    <subcellularLocation>
        <location evidence="1 7">Cytoplasm</location>
    </subcellularLocation>
</comment>
<name>A0A5Q2RGT4_9ACTN</name>
<dbReference type="InterPro" id="IPR003395">
    <property type="entry name" value="RecF/RecN/SMC_N"/>
</dbReference>
<dbReference type="RefSeq" id="WP_153758952.1">
    <property type="nucleotide sequence ID" value="NZ_CP045851.1"/>
</dbReference>
<dbReference type="InterPro" id="IPR011890">
    <property type="entry name" value="SMC_prok"/>
</dbReference>
<dbReference type="Gene3D" id="1.20.1060.20">
    <property type="match status" value="1"/>
</dbReference>
<dbReference type="FunFam" id="3.40.50.300:FF:000901">
    <property type="entry name" value="Chromosome partition protein Smc"/>
    <property type="match status" value="1"/>
</dbReference>
<evidence type="ECO:0000313" key="11">
    <source>
        <dbReference type="Proteomes" id="UP000334019"/>
    </source>
</evidence>